<feature type="region of interest" description="Disordered" evidence="1">
    <location>
        <begin position="1"/>
        <end position="25"/>
    </location>
</feature>
<feature type="region of interest" description="Disordered" evidence="1">
    <location>
        <begin position="58"/>
        <end position="77"/>
    </location>
</feature>
<evidence type="ECO:0000313" key="2">
    <source>
        <dbReference type="EMBL" id="MCA9381548.1"/>
    </source>
</evidence>
<dbReference type="EMBL" id="JAGQLJ010000129">
    <property type="protein sequence ID" value="MCA9381548.1"/>
    <property type="molecule type" value="Genomic_DNA"/>
</dbReference>
<organism evidence="2 3">
    <name type="scientific">Candidatus Dojkabacteria bacterium</name>
    <dbReference type="NCBI Taxonomy" id="2099670"/>
    <lineage>
        <taxon>Bacteria</taxon>
        <taxon>Candidatus Dojkabacteria</taxon>
    </lineage>
</organism>
<name>A0A955L281_9BACT</name>
<accession>A0A955L281</accession>
<sequence>MADNIENPDSNGTEEETNSNAFQDYINYRRGRSTYISRDAEGNVRGFMSDISIIRTPDYSLDDGQTVDKPNQDSLEG</sequence>
<dbReference type="AlphaFoldDB" id="A0A955L281"/>
<reference evidence="2" key="2">
    <citation type="journal article" date="2021" name="Microbiome">
        <title>Successional dynamics and alternative stable states in a saline activated sludge microbial community over 9 years.</title>
        <authorList>
            <person name="Wang Y."/>
            <person name="Ye J."/>
            <person name="Ju F."/>
            <person name="Liu L."/>
            <person name="Boyd J.A."/>
            <person name="Deng Y."/>
            <person name="Parks D.H."/>
            <person name="Jiang X."/>
            <person name="Yin X."/>
            <person name="Woodcroft B.J."/>
            <person name="Tyson G.W."/>
            <person name="Hugenholtz P."/>
            <person name="Polz M.F."/>
            <person name="Zhang T."/>
        </authorList>
    </citation>
    <scope>NUCLEOTIDE SEQUENCE</scope>
    <source>
        <strain evidence="2">HKST-UBA13</strain>
    </source>
</reference>
<evidence type="ECO:0000256" key="1">
    <source>
        <dbReference type="SAM" id="MobiDB-lite"/>
    </source>
</evidence>
<protein>
    <submittedName>
        <fullName evidence="2">Uncharacterized protein</fullName>
    </submittedName>
</protein>
<reference evidence="2" key="1">
    <citation type="submission" date="2020-04" db="EMBL/GenBank/DDBJ databases">
        <authorList>
            <person name="Zhang T."/>
        </authorList>
    </citation>
    <scope>NUCLEOTIDE SEQUENCE</scope>
    <source>
        <strain evidence="2">HKST-UBA13</strain>
    </source>
</reference>
<gene>
    <name evidence="2" type="ORF">KC678_04745</name>
</gene>
<dbReference type="Proteomes" id="UP000775877">
    <property type="component" value="Unassembled WGS sequence"/>
</dbReference>
<proteinExistence type="predicted"/>
<evidence type="ECO:0000313" key="3">
    <source>
        <dbReference type="Proteomes" id="UP000775877"/>
    </source>
</evidence>
<feature type="compositionally biased region" description="Polar residues" evidence="1">
    <location>
        <begin position="68"/>
        <end position="77"/>
    </location>
</feature>
<comment type="caution">
    <text evidence="2">The sequence shown here is derived from an EMBL/GenBank/DDBJ whole genome shotgun (WGS) entry which is preliminary data.</text>
</comment>